<comment type="caution">
    <text evidence="2">The sequence shown here is derived from an EMBL/GenBank/DDBJ whole genome shotgun (WGS) entry which is preliminary data.</text>
</comment>
<dbReference type="Proteomes" id="UP001381693">
    <property type="component" value="Unassembled WGS sequence"/>
</dbReference>
<evidence type="ECO:0000313" key="2">
    <source>
        <dbReference type="EMBL" id="KAK7082737.1"/>
    </source>
</evidence>
<reference evidence="2 3" key="1">
    <citation type="submission" date="2023-11" db="EMBL/GenBank/DDBJ databases">
        <title>Halocaridina rubra genome assembly.</title>
        <authorList>
            <person name="Smith C."/>
        </authorList>
    </citation>
    <scope>NUCLEOTIDE SEQUENCE [LARGE SCALE GENOMIC DNA]</scope>
    <source>
        <strain evidence="2">EP-1</strain>
        <tissue evidence="2">Whole</tissue>
    </source>
</reference>
<sequence length="123" mass="13492">MEDETIFYITGENPPPSYDTCTSLDVNCSSTTASTPLPSPSGTTPTTGNDFEDIDLNNANENNPTSASEETKIWPKNNIKSDDVPQALKTFCNQTTAHGFSHIGRQDQPLIKRILWFVLTLLG</sequence>
<proteinExistence type="predicted"/>
<dbReference type="AlphaFoldDB" id="A0AAN8XEE5"/>
<keyword evidence="3" id="KW-1185">Reference proteome</keyword>
<protein>
    <submittedName>
        <fullName evidence="2">Uncharacterized protein</fullName>
    </submittedName>
</protein>
<dbReference type="EMBL" id="JAXCGZ010003901">
    <property type="protein sequence ID" value="KAK7082737.1"/>
    <property type="molecule type" value="Genomic_DNA"/>
</dbReference>
<name>A0AAN8XEE5_HALRR</name>
<evidence type="ECO:0000313" key="3">
    <source>
        <dbReference type="Proteomes" id="UP001381693"/>
    </source>
</evidence>
<feature type="region of interest" description="Disordered" evidence="1">
    <location>
        <begin position="30"/>
        <end position="51"/>
    </location>
</feature>
<feature type="compositionally biased region" description="Low complexity" evidence="1">
    <location>
        <begin position="30"/>
        <end position="47"/>
    </location>
</feature>
<accession>A0AAN8XEE5</accession>
<organism evidence="2 3">
    <name type="scientific">Halocaridina rubra</name>
    <name type="common">Hawaiian red shrimp</name>
    <dbReference type="NCBI Taxonomy" id="373956"/>
    <lineage>
        <taxon>Eukaryota</taxon>
        <taxon>Metazoa</taxon>
        <taxon>Ecdysozoa</taxon>
        <taxon>Arthropoda</taxon>
        <taxon>Crustacea</taxon>
        <taxon>Multicrustacea</taxon>
        <taxon>Malacostraca</taxon>
        <taxon>Eumalacostraca</taxon>
        <taxon>Eucarida</taxon>
        <taxon>Decapoda</taxon>
        <taxon>Pleocyemata</taxon>
        <taxon>Caridea</taxon>
        <taxon>Atyoidea</taxon>
        <taxon>Atyidae</taxon>
        <taxon>Halocaridina</taxon>
    </lineage>
</organism>
<gene>
    <name evidence="2" type="ORF">SK128_007305</name>
</gene>
<evidence type="ECO:0000256" key="1">
    <source>
        <dbReference type="SAM" id="MobiDB-lite"/>
    </source>
</evidence>